<dbReference type="Pfam" id="PF09479">
    <property type="entry name" value="Flg_new"/>
    <property type="match status" value="1"/>
</dbReference>
<reference evidence="3 4" key="1">
    <citation type="submission" date="2019-08" db="EMBL/GenBank/DDBJ databases">
        <title>In-depth cultivation of the pig gut microbiome towards novel bacterial diversity and tailored functional studies.</title>
        <authorList>
            <person name="Wylensek D."/>
            <person name="Hitch T.C.A."/>
            <person name="Clavel T."/>
        </authorList>
    </citation>
    <scope>NUCLEOTIDE SEQUENCE [LARGE SCALE GENOMIC DNA]</scope>
    <source>
        <strain evidence="3 4">WCA-SAB-591-4A-A</strain>
    </source>
</reference>
<dbReference type="InterPro" id="IPR013378">
    <property type="entry name" value="InlB-like_B-rpt"/>
</dbReference>
<dbReference type="InterPro" id="IPR051922">
    <property type="entry name" value="Bact_Sporulation_Assoc"/>
</dbReference>
<dbReference type="InterPro" id="IPR007253">
    <property type="entry name" value="Cell_wall-bd_2"/>
</dbReference>
<dbReference type="EMBL" id="VUNE01000001">
    <property type="protein sequence ID" value="MST62105.1"/>
    <property type="molecule type" value="Genomic_DNA"/>
</dbReference>
<feature type="compositionally biased region" description="Basic and acidic residues" evidence="2">
    <location>
        <begin position="358"/>
        <end position="367"/>
    </location>
</feature>
<evidence type="ECO:0000313" key="3">
    <source>
        <dbReference type="EMBL" id="MST62105.1"/>
    </source>
</evidence>
<gene>
    <name evidence="3" type="ORF">FYJ71_03835</name>
</gene>
<evidence type="ECO:0000256" key="2">
    <source>
        <dbReference type="SAM" id="MobiDB-lite"/>
    </source>
</evidence>
<dbReference type="PANTHER" id="PTHR30032:SF8">
    <property type="entry name" value="GERMINATION-SPECIFIC N-ACETYLMURAMOYL-L-ALANINE AMIDASE"/>
    <property type="match status" value="1"/>
</dbReference>
<dbReference type="PANTHER" id="PTHR30032">
    <property type="entry name" value="N-ACETYLMURAMOYL-L-ALANINE AMIDASE-RELATED"/>
    <property type="match status" value="1"/>
</dbReference>
<feature type="region of interest" description="Disordered" evidence="2">
    <location>
        <begin position="342"/>
        <end position="367"/>
    </location>
</feature>
<sequence>MTDNIHMVTYKNPGGYKPVLSYNYSDLRNTEFSKKQREDMSPQEQYTFVDLTVELDQQMNIPETLYMDFKSYPWRPLYVLDEQGNSLNIISPVDGNDLGNDMNAFSTLISNTNPSTTFGFKTTGKKKFTIRTILRDGVNERIPENNVVPTGDNTIAEEIIENMTLKFLSSDEIMTLTGKSKEESYKSVVTIKDSVAKSIADITGSQKLKAVGSVKGLAVANAGSVSSPLGPIDLRSANNINTPSTGTLNIGYTINPVVTFVKNYGDENASDYKISEVEVEKDQSINGDSLVNQNMPSNPTRSGYRFVGWSTNKDANSSNIANTKFDGDTVVSDNVTVYAIWEKNSNGGGGSNNPTPNPDKDKDRVSGNDRIETAVKISEKYFGKSKTVIVVRSDLFPDSMTATVLSKQLNAPILLTNTNILDQKVKDEIKRLGAEEVIIVGGPHSVSEKVRNELKELDSDKYVERISGEDRYGTSEMVARRVVGLTGKLNKAVVASGEVFPDALSVSSFAAQNGYPILLVTKENIPSRIKHSISDLDIRYTYVVGGVDTISQKNVTNLPGVLERMGGVDRYQTSVEIAKSKFKTSDTAFLASGEVFSDALVIGPVAGKYASPILLTPSKNVSKFVVDYVTNSKIKRMTIVGGQRYIPDSVVNQIIK</sequence>
<dbReference type="InterPro" id="IPR042229">
    <property type="entry name" value="Listeria/Bacterioides_rpt_sf"/>
</dbReference>
<comment type="subcellular location">
    <subcellularLocation>
        <location evidence="1">Cell envelope</location>
    </subcellularLocation>
</comment>
<protein>
    <submittedName>
        <fullName evidence="3">Cell wall-binding repeat-containing protein</fullName>
    </submittedName>
</protein>
<organism evidence="3 4">
    <name type="scientific">Peptostreptococcus porci</name>
    <dbReference type="NCBI Taxonomy" id="2652282"/>
    <lineage>
        <taxon>Bacteria</taxon>
        <taxon>Bacillati</taxon>
        <taxon>Bacillota</taxon>
        <taxon>Clostridia</taxon>
        <taxon>Peptostreptococcales</taxon>
        <taxon>Peptostreptococcaceae</taxon>
        <taxon>Peptostreptococcus</taxon>
    </lineage>
</organism>
<accession>A0A6N7WZ04</accession>
<dbReference type="Gene3D" id="2.60.40.4270">
    <property type="entry name" value="Listeria-Bacteroides repeat domain"/>
    <property type="match status" value="1"/>
</dbReference>
<proteinExistence type="predicted"/>
<evidence type="ECO:0000313" key="4">
    <source>
        <dbReference type="Proteomes" id="UP000440713"/>
    </source>
</evidence>
<dbReference type="NCBIfam" id="TIGR02543">
    <property type="entry name" value="List_Bact_rpt"/>
    <property type="match status" value="1"/>
</dbReference>
<dbReference type="Proteomes" id="UP000440713">
    <property type="component" value="Unassembled WGS sequence"/>
</dbReference>
<dbReference type="Gene3D" id="3.40.50.12090">
    <property type="match status" value="2"/>
</dbReference>
<evidence type="ECO:0000256" key="1">
    <source>
        <dbReference type="ARBA" id="ARBA00004196"/>
    </source>
</evidence>
<comment type="caution">
    <text evidence="3">The sequence shown here is derived from an EMBL/GenBank/DDBJ whole genome shotgun (WGS) entry which is preliminary data.</text>
</comment>
<dbReference type="Pfam" id="PF04122">
    <property type="entry name" value="CW_binding_2"/>
    <property type="match status" value="3"/>
</dbReference>
<dbReference type="AlphaFoldDB" id="A0A6N7WZ04"/>
<name>A0A6N7WZ04_9FIRM</name>
<keyword evidence="4" id="KW-1185">Reference proteome</keyword>
<dbReference type="GO" id="GO:0030313">
    <property type="term" value="C:cell envelope"/>
    <property type="evidence" value="ECO:0007669"/>
    <property type="project" value="UniProtKB-SubCell"/>
</dbReference>